<dbReference type="PANTHER" id="PTHR35478:SF1">
    <property type="entry name" value="ZINC FINGER FYVE DOMAIN-CONTAINING PROTEIN 26"/>
    <property type="match status" value="1"/>
</dbReference>
<feature type="region of interest" description="Disordered" evidence="1">
    <location>
        <begin position="1947"/>
        <end position="1969"/>
    </location>
</feature>
<reference evidence="2 3" key="1">
    <citation type="journal article" date="2021" name="Nat. Plants">
        <title>The Taxus genome provides insights into paclitaxel biosynthesis.</title>
        <authorList>
            <person name="Xiong X."/>
            <person name="Gou J."/>
            <person name="Liao Q."/>
            <person name="Li Y."/>
            <person name="Zhou Q."/>
            <person name="Bi G."/>
            <person name="Li C."/>
            <person name="Du R."/>
            <person name="Wang X."/>
            <person name="Sun T."/>
            <person name="Guo L."/>
            <person name="Liang H."/>
            <person name="Lu P."/>
            <person name="Wu Y."/>
            <person name="Zhang Z."/>
            <person name="Ro D.K."/>
            <person name="Shang Y."/>
            <person name="Huang S."/>
            <person name="Yan J."/>
        </authorList>
    </citation>
    <scope>NUCLEOTIDE SEQUENCE [LARGE SCALE GENOMIC DNA]</scope>
    <source>
        <strain evidence="2">Ta-2019</strain>
    </source>
</reference>
<feature type="region of interest" description="Disordered" evidence="1">
    <location>
        <begin position="1781"/>
        <end position="1809"/>
    </location>
</feature>
<feature type="compositionally biased region" description="Low complexity" evidence="1">
    <location>
        <begin position="1960"/>
        <end position="1969"/>
    </location>
</feature>
<dbReference type="Proteomes" id="UP000824469">
    <property type="component" value="Unassembled WGS sequence"/>
</dbReference>
<feature type="region of interest" description="Disordered" evidence="1">
    <location>
        <begin position="1748"/>
        <end position="1768"/>
    </location>
</feature>
<gene>
    <name evidence="2" type="ORF">KI387_022759</name>
</gene>
<comment type="caution">
    <text evidence="2">The sequence shown here is derived from an EMBL/GenBank/DDBJ whole genome shotgun (WGS) entry which is preliminary data.</text>
</comment>
<dbReference type="PANTHER" id="PTHR35478">
    <property type="entry name" value="ZINC FINGER FYVE DOMAIN PROTEIN"/>
    <property type="match status" value="1"/>
</dbReference>
<feature type="non-terminal residue" evidence="2">
    <location>
        <position position="1"/>
    </location>
</feature>
<feature type="compositionally biased region" description="Basic and acidic residues" evidence="1">
    <location>
        <begin position="1323"/>
        <end position="1348"/>
    </location>
</feature>
<evidence type="ECO:0000313" key="2">
    <source>
        <dbReference type="EMBL" id="KAH9314132.1"/>
    </source>
</evidence>
<evidence type="ECO:0000313" key="3">
    <source>
        <dbReference type="Proteomes" id="UP000824469"/>
    </source>
</evidence>
<feature type="region of interest" description="Disordered" evidence="1">
    <location>
        <begin position="237"/>
        <end position="258"/>
    </location>
</feature>
<dbReference type="OMA" id="KYLHNWD"/>
<sequence>MAEQEINKEQQLLLRATVNYLFLAQFETFRASLLRLKYTNPALALAILHSIIERGARLEGVAWSNRTNSPAHLTWLSLAELLSFETSTSSTSDPQALKLKAEFLLLIESIKTRIVCKTLTELPAGPSDDRNREPAAEAPEEDVPSSDGDGTLLFFESLSSYGLERLQAEIFKSTNNFPESLTESEMKSLCGIARDHPDLMGYLCDNIQRQMDSQRNYASNLAISLYDSGKALKEVEDDHLQSSGERPPGEPSSVSEEAETLSDDFKLGLKIQEEVQLANLDVLKESLERHDLERSIKRLRFLRQDNGLPSSRYRLIIHELIKLLKSQDDDIGSKWFQLREQMLKIYEEILASNSKEFTKMVEDVQDDLLCEEVELNRVSNEYSFPPPLQKLDRSLQALHSGRDPLSRNISTAEGLAISSCKRELYHFARISGEHVLEVVLKAALFAVKNEHLQEASNILALYPRLQPLVASMGWDLLTGKTAARRKLMELLWTTKSTQLRLEDLSIYGKQGEEKCCVEYLCDHLCYCLELAYFAACNNSGQNWDPKTCLLFSGRKGKRVSEDADGGPLDPFVANFVLERLAVQTPLRVLFDVVPDIKFQDALELVNMQPVPCATAAWHRMQDVELLHLHYGLQSAVLALGVMERSMSDDSIETDEQVASWFLKDLQDHLEAIGSPPRKLWMMNIIISLLHMDDISVSTTQYSSPYLHSRIPSASSREEFALPSENKRENQSVVAVIGFILKLLYRCLPSAGFELEIKPSWSAVIGGAGKQAWEWRASTVKQFIEDWEWRLSVLQRLLPSPERQWNWKEALAILRAAPSRLLNLCMQRAQYDIGEEAVHRFALPPEDKVALQLAEWVDSAFTRASVEDAVSRVAEGIPSAEGGLDFATFRSHLGILATVLLCIDVAVTSARSSNMSIQLLDQARSLLSEILTGGTQREGLTHWEQVQELCIISVVKRALQHLQELLEQYKTGTFQAILCGETVMPSFYESNRQGHRYRALLSLQQIIEDAHRGKRQFLSGKLHNLVKAIADEEPDESCTKVGSTYTERKVVLPQEHDIFLGLGFRPARQANAPAGDHSGESLQFGIKGAGKRLTGHLSSRQLAYLAAFIRYIATIGDIVDGIDTTHDFNFFSLVYELPNDLLTRLVFERGSADAAGKVADVMGADLVHEVISACVPPVYPPRSQNGWACIPCAAYSQHNVENGVQSNTSSASILSRSHARVFSRSNDAKSQFYPLRLNVVKHLATISPVRAVLACVFGSSIFSAGYEYSDTVGLKKSSSDSSDADRIFYEFSLDQSYRFPTLNRWIQMQANLHRLSDSPITSKRVTETNLQKKEEKQNTIKRPRESEGHESEDDDEVHGILGMPSTKSVFDIESKDDLTCSAVPQDVMDSRNLKPDITNSLLFDWENEVPYEEAVERLIEEGKLLDALALSDRCLRDGASDRLLQLLIERGEENRLPSGQSYGYGAHQNLWSSSWQYCIRLRDKRLATNLALKYLHRWELDAAMDVLTMCSCHLVQNDPLRREVVRRKEALQRYNHILCADGRFGSWQEVEAECKVDPEGLALRLAGKGAVSAALEVAESAGLSIELRRELQGRQLVKLLTADPISGGGPAEASRFLCSLHEPEDALPVAMGAMQQLPNLQSKQLLVHFFLKRGVGTLSDSEAARLNRWALGLRVLGALPLPWQHRCSALHEHPHLILETLLMWKQLQSASQLLNEFPSLRDDRLILIYAAKAIAVSAYPSSERRLTMANVTSKPSTRTNASTRSNFSNSISNLHKEARRAFSWTSRDSGNKIAPKETSRKRKSSGLPPSQKVAWEAMAGIQEDRTPVLSVDGQERLASVAMAEGWVLTGDPVKDEGVRLSHRYESAPDIILFKALLSLCSDESVAAKGALELCITQMKHVLSAQQLPLHASTEIVGRAYHATETFVQVLVHAKTQLRKITGKTELSISMHKNRDTDDGSSDTGSSSIGSQLSDELSELLSQADLWLSHAELLQSLLGSGVVASLDDVADKESAAQLCDRLIVDERYSMAVYTCKKCKIDAFPVWNAWGHALIRMEHYTQARVKFKQALQLHKGDPVPVILEIINTIEAGPPVDVSGVRSLYDHLAKSAPTILDDSLSADAYLNVLYMPSSFPRSERLRRSSEDSAEAYKQFSTQETTEDGPRSNLDKVRYMECISYLQENARQEILGFMFRHGHYSDACLLFFPSNAIPAPPQPSTHQTLIPSSSPQRPDPLVTDYGTIDDLCELCVGYGAMPVLERVIAMRSIGSSTQDTAVSQHTAAALTRVCNYCETHRHFNHLYRFQIYVRILEEELTPYPYWLWRGQVALK</sequence>
<protein>
    <recommendedName>
        <fullName evidence="4">Zinc finger FYVE domain-containing protein 26</fullName>
    </recommendedName>
</protein>
<name>A0AA38G0C0_TAXCH</name>
<evidence type="ECO:0000256" key="1">
    <source>
        <dbReference type="SAM" id="MobiDB-lite"/>
    </source>
</evidence>
<feature type="region of interest" description="Disordered" evidence="1">
    <location>
        <begin position="2136"/>
        <end position="2163"/>
    </location>
</feature>
<organism evidence="2 3">
    <name type="scientific">Taxus chinensis</name>
    <name type="common">Chinese yew</name>
    <name type="synonym">Taxus wallichiana var. chinensis</name>
    <dbReference type="NCBI Taxonomy" id="29808"/>
    <lineage>
        <taxon>Eukaryota</taxon>
        <taxon>Viridiplantae</taxon>
        <taxon>Streptophyta</taxon>
        <taxon>Embryophyta</taxon>
        <taxon>Tracheophyta</taxon>
        <taxon>Spermatophyta</taxon>
        <taxon>Pinopsida</taxon>
        <taxon>Pinidae</taxon>
        <taxon>Conifers II</taxon>
        <taxon>Cupressales</taxon>
        <taxon>Taxaceae</taxon>
        <taxon>Taxus</taxon>
    </lineage>
</organism>
<accession>A0AA38G0C0</accession>
<keyword evidence="3" id="KW-1185">Reference proteome</keyword>
<feature type="region of interest" description="Disordered" evidence="1">
    <location>
        <begin position="122"/>
        <end position="149"/>
    </location>
</feature>
<feature type="region of interest" description="Disordered" evidence="1">
    <location>
        <begin position="1322"/>
        <end position="1360"/>
    </location>
</feature>
<proteinExistence type="predicted"/>
<feature type="compositionally biased region" description="Low complexity" evidence="1">
    <location>
        <begin position="242"/>
        <end position="255"/>
    </location>
</feature>
<dbReference type="EMBL" id="JAHRHJ020000005">
    <property type="protein sequence ID" value="KAH9314132.1"/>
    <property type="molecule type" value="Genomic_DNA"/>
</dbReference>
<evidence type="ECO:0008006" key="4">
    <source>
        <dbReference type="Google" id="ProtNLM"/>
    </source>
</evidence>